<name>A0ABS5NWQ6_9BACI</name>
<sequence>MASQEYYKENEDDVFKKTSGFSITIVLELSNGEELNIKDFKSPRDGKNLL</sequence>
<dbReference type="RefSeq" id="WP_213103699.1">
    <property type="nucleotide sequence ID" value="NZ_JAGYPM010000004.1"/>
</dbReference>
<gene>
    <name evidence="1" type="ORF">KHA94_19085</name>
</gene>
<protein>
    <submittedName>
        <fullName evidence="1">Uncharacterized protein</fullName>
    </submittedName>
</protein>
<accession>A0ABS5NWQ6</accession>
<comment type="caution">
    <text evidence="1">The sequence shown here is derived from an EMBL/GenBank/DDBJ whole genome shotgun (WGS) entry which is preliminary data.</text>
</comment>
<proteinExistence type="predicted"/>
<reference evidence="1 2" key="1">
    <citation type="submission" date="2021-05" db="EMBL/GenBank/DDBJ databases">
        <title>Novel Bacillus species.</title>
        <authorList>
            <person name="Liu G."/>
        </authorList>
    </citation>
    <scope>NUCLEOTIDE SEQUENCE [LARGE SCALE GENOMIC DNA]</scope>
    <source>
        <strain evidence="1 2">FJAT-49705</strain>
    </source>
</reference>
<organism evidence="1 2">
    <name type="scientific">Cytobacillus citreus</name>
    <dbReference type="NCBI Taxonomy" id="2833586"/>
    <lineage>
        <taxon>Bacteria</taxon>
        <taxon>Bacillati</taxon>
        <taxon>Bacillota</taxon>
        <taxon>Bacilli</taxon>
        <taxon>Bacillales</taxon>
        <taxon>Bacillaceae</taxon>
        <taxon>Cytobacillus</taxon>
    </lineage>
</organism>
<dbReference type="Proteomes" id="UP000681027">
    <property type="component" value="Unassembled WGS sequence"/>
</dbReference>
<evidence type="ECO:0000313" key="1">
    <source>
        <dbReference type="EMBL" id="MBS4192272.1"/>
    </source>
</evidence>
<evidence type="ECO:0000313" key="2">
    <source>
        <dbReference type="Proteomes" id="UP000681027"/>
    </source>
</evidence>
<keyword evidence="2" id="KW-1185">Reference proteome</keyword>
<dbReference type="EMBL" id="JAGYPM010000004">
    <property type="protein sequence ID" value="MBS4192272.1"/>
    <property type="molecule type" value="Genomic_DNA"/>
</dbReference>